<evidence type="ECO:0000256" key="2">
    <source>
        <dbReference type="ARBA" id="ARBA00023027"/>
    </source>
</evidence>
<dbReference type="SUPFAM" id="SSF51735">
    <property type="entry name" value="NAD(P)-binding Rossmann-fold domains"/>
    <property type="match status" value="1"/>
</dbReference>
<dbReference type="EC" id="1.1.1.79" evidence="4"/>
<accession>A0A1J5PM72</accession>
<feature type="domain" description="D-isomer specific 2-hydroxyacid dehydrogenase NAD-binding" evidence="3">
    <location>
        <begin position="2"/>
        <end position="95"/>
    </location>
</feature>
<comment type="caution">
    <text evidence="4">The sequence shown here is derived from an EMBL/GenBank/DDBJ whole genome shotgun (WGS) entry which is preliminary data.</text>
</comment>
<dbReference type="GO" id="GO:0016618">
    <property type="term" value="F:hydroxypyruvate reductase [NAD(P)H] activity"/>
    <property type="evidence" value="ECO:0007669"/>
    <property type="project" value="UniProtKB-EC"/>
</dbReference>
<dbReference type="InterPro" id="IPR036291">
    <property type="entry name" value="NAD(P)-bd_dom_sf"/>
</dbReference>
<dbReference type="GO" id="GO:0051287">
    <property type="term" value="F:NAD binding"/>
    <property type="evidence" value="ECO:0007669"/>
    <property type="project" value="InterPro"/>
</dbReference>
<reference evidence="4" key="1">
    <citation type="submission" date="2016-10" db="EMBL/GenBank/DDBJ databases">
        <title>Sequence of Gallionella enrichment culture.</title>
        <authorList>
            <person name="Poehlein A."/>
            <person name="Muehling M."/>
            <person name="Daniel R."/>
        </authorList>
    </citation>
    <scope>NUCLEOTIDE SEQUENCE</scope>
</reference>
<dbReference type="InterPro" id="IPR006140">
    <property type="entry name" value="D-isomer_DH_NAD-bd"/>
</dbReference>
<dbReference type="GO" id="GO:0030267">
    <property type="term" value="F:glyoxylate reductase (NADPH) activity"/>
    <property type="evidence" value="ECO:0007669"/>
    <property type="project" value="UniProtKB-EC"/>
</dbReference>
<dbReference type="Pfam" id="PF02826">
    <property type="entry name" value="2-Hacid_dh_C"/>
    <property type="match status" value="1"/>
</dbReference>
<evidence type="ECO:0000256" key="1">
    <source>
        <dbReference type="ARBA" id="ARBA00023002"/>
    </source>
</evidence>
<dbReference type="Gene3D" id="3.40.50.720">
    <property type="entry name" value="NAD(P)-binding Rossmann-like Domain"/>
    <property type="match status" value="2"/>
</dbReference>
<name>A0A1J5PM72_9ZZZZ</name>
<dbReference type="PANTHER" id="PTHR43333:SF1">
    <property type="entry name" value="D-ISOMER SPECIFIC 2-HYDROXYACID DEHYDROGENASE NAD-BINDING DOMAIN-CONTAINING PROTEIN"/>
    <property type="match status" value="1"/>
</dbReference>
<keyword evidence="4" id="KW-0670">Pyruvate</keyword>
<organism evidence="4">
    <name type="scientific">mine drainage metagenome</name>
    <dbReference type="NCBI Taxonomy" id="410659"/>
    <lineage>
        <taxon>unclassified sequences</taxon>
        <taxon>metagenomes</taxon>
        <taxon>ecological metagenomes</taxon>
    </lineage>
</organism>
<gene>
    <name evidence="4" type="primary">ghrA_6</name>
    <name evidence="4" type="ORF">GALL_495330</name>
</gene>
<dbReference type="AlphaFoldDB" id="A0A1J5PM72"/>
<evidence type="ECO:0000259" key="3">
    <source>
        <dbReference type="Pfam" id="PF02826"/>
    </source>
</evidence>
<dbReference type="PANTHER" id="PTHR43333">
    <property type="entry name" value="2-HACID_DH_C DOMAIN-CONTAINING PROTEIN"/>
    <property type="match status" value="1"/>
</dbReference>
<protein>
    <submittedName>
        <fullName evidence="4">Glyoxylate/hydroxypyruvate reductase A</fullName>
        <ecNumber evidence="4">1.1.1.79</ecNumber>
        <ecNumber evidence="4">1.1.1.81</ecNumber>
    </submittedName>
</protein>
<keyword evidence="2" id="KW-0520">NAD</keyword>
<proteinExistence type="predicted"/>
<evidence type="ECO:0000313" key="4">
    <source>
        <dbReference type="EMBL" id="OIQ68871.1"/>
    </source>
</evidence>
<sequence length="130" mass="14024">MLPDFLARTDILVCLLPLTPQTQGMLNAALFAALPPGAALVHVGRGPHLVADDLLAALDTGQISEAVLDVCDPEPLPAEHRFWQHPCIWLTPHIASVTQPESAVDVVLDNLRRLEAGEPLVGLVDRVRGY</sequence>
<dbReference type="EC" id="1.1.1.81" evidence="4"/>
<keyword evidence="1 4" id="KW-0560">Oxidoreductase</keyword>
<dbReference type="EMBL" id="MLJW01005055">
    <property type="protein sequence ID" value="OIQ68871.1"/>
    <property type="molecule type" value="Genomic_DNA"/>
</dbReference>